<dbReference type="InterPro" id="IPR012668">
    <property type="entry name" value="CHP02466"/>
</dbReference>
<gene>
    <name evidence="1" type="ORF">M0G41_00440</name>
</gene>
<dbReference type="Proteomes" id="UP001431449">
    <property type="component" value="Unassembled WGS sequence"/>
</dbReference>
<dbReference type="Pfam" id="PF13759">
    <property type="entry name" value="2OG-FeII_Oxy_5"/>
    <property type="match status" value="1"/>
</dbReference>
<dbReference type="SUPFAM" id="SSF51197">
    <property type="entry name" value="Clavaminate synthase-like"/>
    <property type="match status" value="1"/>
</dbReference>
<sequence>MFQVTNAFSVPMIVTRMPDCGHLNRELRELFIAKSREGKRYSNPEPFVMRNEALFESNFRLFDWPQPCVQKLRDFCLAAVYRTVKELNGYDDATLQRLHSANEAWFHVTRRGGYFGAHNHPMHSWSGVYCVCHEGDDPDTDSGKLAMLNPFAMNTMYLDYGNAHMRDHYGMGPRLIRFNPGELLIFPSWLLHEVLPYDGDDMRITVAFNVRFKYEGAQPANVPLG</sequence>
<keyword evidence="2" id="KW-1185">Reference proteome</keyword>
<name>A0ABT0GC64_9GAMM</name>
<evidence type="ECO:0000313" key="2">
    <source>
        <dbReference type="Proteomes" id="UP001431449"/>
    </source>
</evidence>
<evidence type="ECO:0000313" key="1">
    <source>
        <dbReference type="EMBL" id="MCK7592132.1"/>
    </source>
</evidence>
<comment type="caution">
    <text evidence="1">The sequence shown here is derived from an EMBL/GenBank/DDBJ whole genome shotgun (WGS) entry which is preliminary data.</text>
</comment>
<reference evidence="1" key="1">
    <citation type="submission" date="2022-04" db="EMBL/GenBank/DDBJ databases">
        <title>Lysobacter sp. CAU 1642 isolated from sea sand.</title>
        <authorList>
            <person name="Kim W."/>
        </authorList>
    </citation>
    <scope>NUCLEOTIDE SEQUENCE</scope>
    <source>
        <strain evidence="1">CAU 1642</strain>
    </source>
</reference>
<dbReference type="Gene3D" id="2.60.120.620">
    <property type="entry name" value="q2cbj1_9rhob like domain"/>
    <property type="match status" value="1"/>
</dbReference>
<proteinExistence type="predicted"/>
<organism evidence="1 2">
    <name type="scientific">Pseudomarimonas salicorniae</name>
    <dbReference type="NCBI Taxonomy" id="2933270"/>
    <lineage>
        <taxon>Bacteria</taxon>
        <taxon>Pseudomonadati</taxon>
        <taxon>Pseudomonadota</taxon>
        <taxon>Gammaproteobacteria</taxon>
        <taxon>Lysobacterales</taxon>
        <taxon>Lysobacteraceae</taxon>
        <taxon>Pseudomarimonas</taxon>
    </lineage>
</organism>
<protein>
    <submittedName>
        <fullName evidence="1">2OG-Fe(II) oxygenase family protein</fullName>
    </submittedName>
</protein>
<dbReference type="EMBL" id="JALNMH010000001">
    <property type="protein sequence ID" value="MCK7592132.1"/>
    <property type="molecule type" value="Genomic_DNA"/>
</dbReference>
<accession>A0ABT0GC64</accession>
<dbReference type="RefSeq" id="WP_248204104.1">
    <property type="nucleotide sequence ID" value="NZ_JALNMH010000001.1"/>
</dbReference>